<comment type="caution">
    <text evidence="2">The sequence shown here is derived from an EMBL/GenBank/DDBJ whole genome shotgun (WGS) entry which is preliminary data.</text>
</comment>
<reference evidence="2 3" key="1">
    <citation type="journal article" date="2024" name="Commun. Biol.">
        <title>Comparative genomic analysis of thermophilic fungi reveals convergent evolutionary adaptations and gene losses.</title>
        <authorList>
            <person name="Steindorff A.S."/>
            <person name="Aguilar-Pontes M.V."/>
            <person name="Robinson A.J."/>
            <person name="Andreopoulos B."/>
            <person name="LaButti K."/>
            <person name="Kuo A."/>
            <person name="Mondo S."/>
            <person name="Riley R."/>
            <person name="Otillar R."/>
            <person name="Haridas S."/>
            <person name="Lipzen A."/>
            <person name="Grimwood J."/>
            <person name="Schmutz J."/>
            <person name="Clum A."/>
            <person name="Reid I.D."/>
            <person name="Moisan M.C."/>
            <person name="Butler G."/>
            <person name="Nguyen T.T.M."/>
            <person name="Dewar K."/>
            <person name="Conant G."/>
            <person name="Drula E."/>
            <person name="Henrissat B."/>
            <person name="Hansel C."/>
            <person name="Singer S."/>
            <person name="Hutchinson M.I."/>
            <person name="de Vries R.P."/>
            <person name="Natvig D.O."/>
            <person name="Powell A.J."/>
            <person name="Tsang A."/>
            <person name="Grigoriev I.V."/>
        </authorList>
    </citation>
    <scope>NUCLEOTIDE SEQUENCE [LARGE SCALE GENOMIC DNA]</scope>
    <source>
        <strain evidence="2 3">CBS 494.80</strain>
    </source>
</reference>
<dbReference type="Proteomes" id="UP001595075">
    <property type="component" value="Unassembled WGS sequence"/>
</dbReference>
<name>A0ABR4CF21_9HELO</name>
<proteinExistence type="predicted"/>
<dbReference type="PANTHER" id="PTHR38049:SF2">
    <property type="entry name" value="RICIN B LECTIN DOMAIN-CONTAINING PROTEIN"/>
    <property type="match status" value="1"/>
</dbReference>
<accession>A0ABR4CF21</accession>
<evidence type="ECO:0000313" key="3">
    <source>
        <dbReference type="Proteomes" id="UP001595075"/>
    </source>
</evidence>
<organism evidence="2 3">
    <name type="scientific">Oculimacula yallundae</name>
    <dbReference type="NCBI Taxonomy" id="86028"/>
    <lineage>
        <taxon>Eukaryota</taxon>
        <taxon>Fungi</taxon>
        <taxon>Dikarya</taxon>
        <taxon>Ascomycota</taxon>
        <taxon>Pezizomycotina</taxon>
        <taxon>Leotiomycetes</taxon>
        <taxon>Helotiales</taxon>
        <taxon>Ploettnerulaceae</taxon>
        <taxon>Oculimacula</taxon>
    </lineage>
</organism>
<protein>
    <submittedName>
        <fullName evidence="2">Uncharacterized protein</fullName>
    </submittedName>
</protein>
<dbReference type="EMBL" id="JAZHXI010000008">
    <property type="protein sequence ID" value="KAL2068518.1"/>
    <property type="molecule type" value="Genomic_DNA"/>
</dbReference>
<gene>
    <name evidence="2" type="ORF">VTL71DRAFT_14855</name>
</gene>
<evidence type="ECO:0000256" key="1">
    <source>
        <dbReference type="SAM" id="MobiDB-lite"/>
    </source>
</evidence>
<feature type="region of interest" description="Disordered" evidence="1">
    <location>
        <begin position="219"/>
        <end position="241"/>
    </location>
</feature>
<keyword evidence="3" id="KW-1185">Reference proteome</keyword>
<sequence length="241" mass="27363">MKNMIRELSAHASSSTGSNMSLTIVVGVSALFGISEAIKHTQSKARREEHRSRKCHLLVHCSKSSQYSPILEGRRIVLSGDKLYIDTGTDFEVPFGHPFAGYFHPYPETRYSGLISTIADDPPIMNWIYVDRDTLELKFGTRPWAEHNHNGPFDVTRQDRRLTFGGWEGWLAVKEGDFWALYFDRDSDGLKSKVKEGTPVLEIELWRREIRGVPVKVEETVPAESEVQATTEEDPKVPEVD</sequence>
<dbReference type="PANTHER" id="PTHR38049">
    <property type="entry name" value="RICIN B LECTIN DOMAIN-CONTAINING PROTEIN"/>
    <property type="match status" value="1"/>
</dbReference>
<evidence type="ECO:0000313" key="2">
    <source>
        <dbReference type="EMBL" id="KAL2068518.1"/>
    </source>
</evidence>